<feature type="domain" description="Signal transduction histidine kinase internal region" evidence="2">
    <location>
        <begin position="161"/>
        <end position="240"/>
    </location>
</feature>
<dbReference type="InterPro" id="IPR010559">
    <property type="entry name" value="Sig_transdc_His_kin_internal"/>
</dbReference>
<dbReference type="AlphaFoldDB" id="A0A5R8WWU6"/>
<name>A0A5R8WWU6_9BACT</name>
<comment type="caution">
    <text evidence="3">The sequence shown here is derived from an EMBL/GenBank/DDBJ whole genome shotgun (WGS) entry which is preliminary data.</text>
</comment>
<dbReference type="PANTHER" id="PTHR34220">
    <property type="entry name" value="SENSOR HISTIDINE KINASE YPDA"/>
    <property type="match status" value="1"/>
</dbReference>
<feature type="transmembrane region" description="Helical" evidence="1">
    <location>
        <begin position="79"/>
        <end position="97"/>
    </location>
</feature>
<keyword evidence="1" id="KW-0472">Membrane</keyword>
<reference evidence="3 4" key="1">
    <citation type="submission" date="2019-05" db="EMBL/GenBank/DDBJ databases">
        <title>Hymenobacter edaphi sp. nov., isolated from abandoned arsenic-contaminated farmland soil.</title>
        <authorList>
            <person name="Nie L."/>
        </authorList>
    </citation>
    <scope>NUCLEOTIDE SEQUENCE [LARGE SCALE GENOMIC DNA]</scope>
    <source>
        <strain evidence="3 4">1-3-3-8</strain>
    </source>
</reference>
<dbReference type="SUPFAM" id="SSF55874">
    <property type="entry name" value="ATPase domain of HSP90 chaperone/DNA topoisomerase II/histidine kinase"/>
    <property type="match status" value="1"/>
</dbReference>
<accession>A0A5R8WWU6</accession>
<keyword evidence="3" id="KW-0418">Kinase</keyword>
<evidence type="ECO:0000256" key="1">
    <source>
        <dbReference type="SAM" id="Phobius"/>
    </source>
</evidence>
<evidence type="ECO:0000313" key="3">
    <source>
        <dbReference type="EMBL" id="TLM96533.1"/>
    </source>
</evidence>
<sequence length="371" mass="41567">MPPFTPKSALRWHVLLWLAYVGYVLLGDWLLFEPKPGGSTLTTKLWLQASFLTARMVAFYCCYLLVYPRWLHPGRLPRLALGLLGAVLLFAGTRALLEEALYPAVLGFRNYGAETTAWFYLLDNTYYAVLPLALSAMAWTTETTLRRERETRQLTAEKRAAEAAFLKTQINPHFLYNTLNMLFGRAYAADKELAGALLKLSELMRYMLRDTPDGRVDLQEEIDYLENFLALHRLRFSGRLNAELSVEGDPAGHRVAPLLLIPFVENAFKHGVLDDPAAPVRLHLRLQPGRVEFTATNRRHDYQTDATSGIGLGNLRRRLQLLYAGRHELQAGPDGAEFRAHLLLHDEAARVTPVPAALAAAHPLAPASVSA</sequence>
<dbReference type="OrthoDB" id="9792992at2"/>
<proteinExistence type="predicted"/>
<dbReference type="EMBL" id="VAJM01000001">
    <property type="protein sequence ID" value="TLM96533.1"/>
    <property type="molecule type" value="Genomic_DNA"/>
</dbReference>
<evidence type="ECO:0000259" key="2">
    <source>
        <dbReference type="Pfam" id="PF06580"/>
    </source>
</evidence>
<keyword evidence="4" id="KW-1185">Reference proteome</keyword>
<dbReference type="Pfam" id="PF06580">
    <property type="entry name" value="His_kinase"/>
    <property type="match status" value="1"/>
</dbReference>
<dbReference type="RefSeq" id="WP_138074789.1">
    <property type="nucleotide sequence ID" value="NZ_VAJM01000001.1"/>
</dbReference>
<evidence type="ECO:0000313" key="4">
    <source>
        <dbReference type="Proteomes" id="UP000305517"/>
    </source>
</evidence>
<dbReference type="GO" id="GO:0000155">
    <property type="term" value="F:phosphorelay sensor kinase activity"/>
    <property type="evidence" value="ECO:0007669"/>
    <property type="project" value="InterPro"/>
</dbReference>
<keyword evidence="1" id="KW-1133">Transmembrane helix</keyword>
<keyword evidence="3" id="KW-0808">Transferase</keyword>
<dbReference type="InterPro" id="IPR050640">
    <property type="entry name" value="Bact_2-comp_sensor_kinase"/>
</dbReference>
<dbReference type="PANTHER" id="PTHR34220:SF7">
    <property type="entry name" value="SENSOR HISTIDINE KINASE YPDA"/>
    <property type="match status" value="1"/>
</dbReference>
<feature type="transmembrane region" description="Helical" evidence="1">
    <location>
        <begin position="117"/>
        <end position="139"/>
    </location>
</feature>
<dbReference type="GO" id="GO:0016020">
    <property type="term" value="C:membrane"/>
    <property type="evidence" value="ECO:0007669"/>
    <property type="project" value="InterPro"/>
</dbReference>
<gene>
    <name evidence="3" type="ORF">FDY95_00620</name>
</gene>
<organism evidence="3 4">
    <name type="scientific">Hymenobacter jeollabukensis</name>
    <dbReference type="NCBI Taxonomy" id="2025313"/>
    <lineage>
        <taxon>Bacteria</taxon>
        <taxon>Pseudomonadati</taxon>
        <taxon>Bacteroidota</taxon>
        <taxon>Cytophagia</taxon>
        <taxon>Cytophagales</taxon>
        <taxon>Hymenobacteraceae</taxon>
        <taxon>Hymenobacter</taxon>
    </lineage>
</organism>
<keyword evidence="1" id="KW-0812">Transmembrane</keyword>
<protein>
    <submittedName>
        <fullName evidence="3">Histidine kinase</fullName>
    </submittedName>
</protein>
<dbReference type="Gene3D" id="3.30.565.10">
    <property type="entry name" value="Histidine kinase-like ATPase, C-terminal domain"/>
    <property type="match status" value="1"/>
</dbReference>
<feature type="transmembrane region" description="Helical" evidence="1">
    <location>
        <begin position="12"/>
        <end position="32"/>
    </location>
</feature>
<dbReference type="Proteomes" id="UP000305517">
    <property type="component" value="Unassembled WGS sequence"/>
</dbReference>
<feature type="transmembrane region" description="Helical" evidence="1">
    <location>
        <begin position="44"/>
        <end position="67"/>
    </location>
</feature>
<dbReference type="InterPro" id="IPR036890">
    <property type="entry name" value="HATPase_C_sf"/>
</dbReference>